<feature type="transmembrane region" description="Helical" evidence="1">
    <location>
        <begin position="6"/>
        <end position="25"/>
    </location>
</feature>
<dbReference type="EMBL" id="CP061801">
    <property type="protein sequence ID" value="QPK00697.1"/>
    <property type="molecule type" value="Genomic_DNA"/>
</dbReference>
<evidence type="ECO:0000256" key="1">
    <source>
        <dbReference type="SAM" id="Phobius"/>
    </source>
</evidence>
<dbReference type="AlphaFoldDB" id="A0A7T0H0P8"/>
<dbReference type="Pfam" id="PF11742">
    <property type="entry name" value="DUF3302"/>
    <property type="match status" value="1"/>
</dbReference>
<keyword evidence="1" id="KW-0472">Membrane</keyword>
<organism evidence="2">
    <name type="scientific">Enterobacter mori</name>
    <dbReference type="NCBI Taxonomy" id="539813"/>
    <lineage>
        <taxon>Bacteria</taxon>
        <taxon>Pseudomonadati</taxon>
        <taxon>Pseudomonadota</taxon>
        <taxon>Gammaproteobacteria</taxon>
        <taxon>Enterobacterales</taxon>
        <taxon>Enterobacteriaceae</taxon>
        <taxon>Enterobacter</taxon>
    </lineage>
</organism>
<sequence length="118" mass="13401">MFLNYFALGVLIFVFLVLFYGIIAIHDIPYNMAKKRNHPHADAIHTAGWISLFTLHAIWPFLWIWATLYQPERGWGMQNHISPSGGSPDVDALAKRVADLEQKLAAVQPTADKNTLER</sequence>
<dbReference type="PIRSF" id="PIRSF028770">
    <property type="entry name" value="UCP028770"/>
    <property type="match status" value="1"/>
</dbReference>
<name>A0A7T0H0P8_9ENTR</name>
<accession>A0A7T0H0P8</accession>
<gene>
    <name evidence="2" type="ORF">IDM36_00580</name>
</gene>
<keyword evidence="1" id="KW-1133">Transmembrane helix</keyword>
<evidence type="ECO:0000313" key="2">
    <source>
        <dbReference type="EMBL" id="QPK00697.1"/>
    </source>
</evidence>
<dbReference type="InterPro" id="IPR011223">
    <property type="entry name" value="UCP028770"/>
</dbReference>
<protein>
    <submittedName>
        <fullName evidence="2">DUF3302 domain-containing protein</fullName>
    </submittedName>
</protein>
<reference evidence="2" key="1">
    <citation type="submission" date="2020-09" db="EMBL/GenBank/DDBJ databases">
        <title>First Report of a novel Colistin-Resistant species of Enterobacter cloacae complex Producing MCR-5 isolated from hospital sewage water.</title>
        <authorList>
            <person name="Zhou K."/>
        </authorList>
    </citation>
    <scope>NUCLEOTIDE SEQUENCE [LARGE SCALE GENOMIC DNA]</scope>
    <source>
        <strain evidence="2">HSW1412</strain>
    </source>
</reference>
<keyword evidence="1" id="KW-0812">Transmembrane</keyword>
<feature type="transmembrane region" description="Helical" evidence="1">
    <location>
        <begin position="46"/>
        <end position="66"/>
    </location>
</feature>
<proteinExistence type="predicted"/>